<organism evidence="1 2">
    <name type="scientific">Prorocentrum cordatum</name>
    <dbReference type="NCBI Taxonomy" id="2364126"/>
    <lineage>
        <taxon>Eukaryota</taxon>
        <taxon>Sar</taxon>
        <taxon>Alveolata</taxon>
        <taxon>Dinophyceae</taxon>
        <taxon>Prorocentrales</taxon>
        <taxon>Prorocentraceae</taxon>
        <taxon>Prorocentrum</taxon>
    </lineage>
</organism>
<gene>
    <name evidence="1" type="ORF">PCOR1329_LOCUS50770</name>
</gene>
<reference evidence="1" key="1">
    <citation type="submission" date="2023-10" db="EMBL/GenBank/DDBJ databases">
        <authorList>
            <person name="Chen Y."/>
            <person name="Shah S."/>
            <person name="Dougan E. K."/>
            <person name="Thang M."/>
            <person name="Chan C."/>
        </authorList>
    </citation>
    <scope>NUCLEOTIDE SEQUENCE [LARGE SCALE GENOMIC DNA]</scope>
</reference>
<evidence type="ECO:0000313" key="2">
    <source>
        <dbReference type="Proteomes" id="UP001189429"/>
    </source>
</evidence>
<evidence type="ECO:0000313" key="1">
    <source>
        <dbReference type="EMBL" id="CAK0862322.1"/>
    </source>
</evidence>
<keyword evidence="2" id="KW-1185">Reference proteome</keyword>
<feature type="non-terminal residue" evidence="1">
    <location>
        <position position="1"/>
    </location>
</feature>
<accession>A0ABN9UR21</accession>
<sequence length="223" mass="24851">HGQPDRRFRQRWTAACNVAAGQLQDYWSKVGSGAHVPTASPEADLTAASCKTHEEKTPGKATRRGGKRCGWLYACAPEGYILHLKEDVGSESLPQRYFSLAELVEKAPAIHVVRHDDACHLRRYTSKRKDDGPLAGRMAYPNLQCITDGLRDRSHVDPRCLANCPPKAECNKEYIEGHNSQACGQLFGRIGRHKFVVRAMNRLTGAFFLHEMAAVVNAEWLAK</sequence>
<dbReference type="EMBL" id="CAUYUJ010016149">
    <property type="protein sequence ID" value="CAK0862322.1"/>
    <property type="molecule type" value="Genomic_DNA"/>
</dbReference>
<proteinExistence type="predicted"/>
<protein>
    <submittedName>
        <fullName evidence="1">Uncharacterized protein</fullName>
    </submittedName>
</protein>
<name>A0ABN9UR21_9DINO</name>
<dbReference type="Proteomes" id="UP001189429">
    <property type="component" value="Unassembled WGS sequence"/>
</dbReference>
<comment type="caution">
    <text evidence="1">The sequence shown here is derived from an EMBL/GenBank/DDBJ whole genome shotgun (WGS) entry which is preliminary data.</text>
</comment>